<dbReference type="AlphaFoldDB" id="A0AA47MZB3"/>
<dbReference type="GO" id="GO:0003676">
    <property type="term" value="F:nucleic acid binding"/>
    <property type="evidence" value="ECO:0007669"/>
    <property type="project" value="InterPro"/>
</dbReference>
<dbReference type="Gene3D" id="1.25.70.10">
    <property type="entry name" value="Transcription termination factor 3, mitochondrial"/>
    <property type="match status" value="1"/>
</dbReference>
<dbReference type="PANTHER" id="PTHR13068">
    <property type="entry name" value="CGI-12 PROTEIN-RELATED"/>
    <property type="match status" value="1"/>
</dbReference>
<keyword evidence="6" id="KW-0804">Transcription</keyword>
<evidence type="ECO:0000256" key="7">
    <source>
        <dbReference type="ARBA" id="ARBA00071275"/>
    </source>
</evidence>
<dbReference type="SMART" id="SM00733">
    <property type="entry name" value="Mterf"/>
    <property type="match status" value="5"/>
</dbReference>
<evidence type="ECO:0000256" key="2">
    <source>
        <dbReference type="ARBA" id="ARBA00007692"/>
    </source>
</evidence>
<dbReference type="Pfam" id="PF02536">
    <property type="entry name" value="mTERF"/>
    <property type="match status" value="1"/>
</dbReference>
<dbReference type="GO" id="GO:0006355">
    <property type="term" value="P:regulation of DNA-templated transcription"/>
    <property type="evidence" value="ECO:0007669"/>
    <property type="project" value="UniProtKB-ARBA"/>
</dbReference>
<dbReference type="GO" id="GO:0061668">
    <property type="term" value="P:mitochondrial ribosome assembly"/>
    <property type="evidence" value="ECO:0007669"/>
    <property type="project" value="TreeGrafter"/>
</dbReference>
<gene>
    <name evidence="9" type="primary">Mterf3</name>
    <name evidence="9" type="ORF">N1851_010493</name>
</gene>
<evidence type="ECO:0000256" key="1">
    <source>
        <dbReference type="ARBA" id="ARBA00004173"/>
    </source>
</evidence>
<dbReference type="PANTHER" id="PTHR13068:SF194">
    <property type="entry name" value="TRANSCRIPTION TERMINATION FACTOR 3, MITOCHONDRIAL"/>
    <property type="match status" value="1"/>
</dbReference>
<comment type="subcellular location">
    <subcellularLocation>
        <location evidence="1">Mitochondrion</location>
    </subcellularLocation>
</comment>
<sequence length="421" mass="47613">MATSCVQLCRGCAGHFRSNTWRVSLLVSAHVQSREAGVRTAVKTNVIAGNRSTFHTRQTTRQPGGCRYYSGYNAGPEQGDRGAEWRSTDPLQEHSHALSHIRDALPMTDTDTDTDTRLAVYPGASEEVGDGDATRTAVVPSTLPFESSSLRDYVNESETLNKLVQLGVKLWKLEQRPNVGTMLLKLDFQTDVVPRLLFLKQIGVEDSGLANILSVNPFILKEDLENLQARVNFLKSKKFSPETVASMVTRAPYLLNFSVKRMDNRLGFYQEQLGLNPSKTRDIVSRLPRLLCGSLEPVKETLKVCKFELGFKDNEIQHIVTLVPKVLTTNKKKLTQIFDYIHNTMKVPQHLIVKFPQVFNSRLLRYKERHLFLEYLGKAQYCPDQPNYVSLDRLASLPDEAFCTEVASATFDDFLMFQKTM</sequence>
<dbReference type="InterPro" id="IPR038538">
    <property type="entry name" value="MTERF_sf"/>
</dbReference>
<reference evidence="9" key="1">
    <citation type="journal article" date="2023" name="Front. Mar. Sci.">
        <title>A new Merluccius polli reference genome to investigate the effects of global change in West African waters.</title>
        <authorList>
            <person name="Mateo J.L."/>
            <person name="Blanco-Fernandez C."/>
            <person name="Garcia-Vazquez E."/>
            <person name="Machado-Schiaffino G."/>
        </authorList>
    </citation>
    <scope>NUCLEOTIDE SEQUENCE</scope>
    <source>
        <strain evidence="9">C29</strain>
        <tissue evidence="9">Fin</tissue>
    </source>
</reference>
<keyword evidence="4" id="KW-0805">Transcription regulation</keyword>
<evidence type="ECO:0000313" key="10">
    <source>
        <dbReference type="Proteomes" id="UP001174136"/>
    </source>
</evidence>
<dbReference type="Proteomes" id="UP001174136">
    <property type="component" value="Unassembled WGS sequence"/>
</dbReference>
<evidence type="ECO:0000256" key="4">
    <source>
        <dbReference type="ARBA" id="ARBA00023015"/>
    </source>
</evidence>
<evidence type="ECO:0000256" key="3">
    <source>
        <dbReference type="ARBA" id="ARBA00022946"/>
    </source>
</evidence>
<dbReference type="FunFam" id="1.25.70.10:FF:000002">
    <property type="entry name" value="transcription termination factor 3, mitochondrial"/>
    <property type="match status" value="1"/>
</dbReference>
<dbReference type="EMBL" id="JAOPHQ010001907">
    <property type="protein sequence ID" value="KAK0149044.1"/>
    <property type="molecule type" value="Genomic_DNA"/>
</dbReference>
<name>A0AA47MZB3_MERPO</name>
<organism evidence="9 10">
    <name type="scientific">Merluccius polli</name>
    <name type="common">Benguela hake</name>
    <name type="synonym">Merluccius cadenati</name>
    <dbReference type="NCBI Taxonomy" id="89951"/>
    <lineage>
        <taxon>Eukaryota</taxon>
        <taxon>Metazoa</taxon>
        <taxon>Chordata</taxon>
        <taxon>Craniata</taxon>
        <taxon>Vertebrata</taxon>
        <taxon>Euteleostomi</taxon>
        <taxon>Actinopterygii</taxon>
        <taxon>Neopterygii</taxon>
        <taxon>Teleostei</taxon>
        <taxon>Neoteleostei</taxon>
        <taxon>Acanthomorphata</taxon>
        <taxon>Zeiogadaria</taxon>
        <taxon>Gadariae</taxon>
        <taxon>Gadiformes</taxon>
        <taxon>Gadoidei</taxon>
        <taxon>Merlucciidae</taxon>
        <taxon>Merluccius</taxon>
    </lineage>
</organism>
<keyword evidence="5" id="KW-0496">Mitochondrion</keyword>
<accession>A0AA47MZB3</accession>
<evidence type="ECO:0000256" key="8">
    <source>
        <dbReference type="ARBA" id="ARBA00081775"/>
    </source>
</evidence>
<evidence type="ECO:0000256" key="5">
    <source>
        <dbReference type="ARBA" id="ARBA00023128"/>
    </source>
</evidence>
<dbReference type="GO" id="GO:0005739">
    <property type="term" value="C:mitochondrion"/>
    <property type="evidence" value="ECO:0007669"/>
    <property type="project" value="UniProtKB-SubCell"/>
</dbReference>
<evidence type="ECO:0000313" key="9">
    <source>
        <dbReference type="EMBL" id="KAK0149044.1"/>
    </source>
</evidence>
<comment type="caution">
    <text evidence="9">The sequence shown here is derived from an EMBL/GenBank/DDBJ whole genome shotgun (WGS) entry which is preliminary data.</text>
</comment>
<proteinExistence type="inferred from homology"/>
<keyword evidence="3" id="KW-0809">Transit peptide</keyword>
<dbReference type="InterPro" id="IPR003690">
    <property type="entry name" value="MTERF"/>
</dbReference>
<keyword evidence="10" id="KW-1185">Reference proteome</keyword>
<protein>
    <recommendedName>
        <fullName evidence="7">Transcription termination factor 3, mitochondrial</fullName>
    </recommendedName>
    <alternativeName>
        <fullName evidence="8">mTERF domain-containing protein 1, mitochondrial</fullName>
    </alternativeName>
</protein>
<dbReference type="GO" id="GO:0006390">
    <property type="term" value="P:mitochondrial transcription"/>
    <property type="evidence" value="ECO:0007669"/>
    <property type="project" value="TreeGrafter"/>
</dbReference>
<evidence type="ECO:0000256" key="6">
    <source>
        <dbReference type="ARBA" id="ARBA00023163"/>
    </source>
</evidence>
<comment type="similarity">
    <text evidence="2">Belongs to the mTERF family.</text>
</comment>